<comment type="similarity">
    <text evidence="1 4">Belongs to the universal ribosomal protein uL29 family.</text>
</comment>
<keyword evidence="3 4" id="KW-0687">Ribonucleoprotein</keyword>
<name>A0A087RXM6_9ARCH</name>
<reference evidence="5 6" key="1">
    <citation type="submission" date="2014-06" db="EMBL/GenBank/DDBJ databases">
        <authorList>
            <person name="Ngugi D.K."/>
            <person name="Blom J."/>
            <person name="Alam I."/>
            <person name="Rashid M."/>
            <person name="Baalawi W."/>
            <person name="Zhang G."/>
            <person name="Hikmawan T."/>
            <person name="Guan Y."/>
            <person name="Antunes A."/>
            <person name="Siam R."/>
            <person name="El-Dorry H."/>
            <person name="Bajic V."/>
            <person name="Stingl U."/>
        </authorList>
    </citation>
    <scope>NUCLEOTIDE SEQUENCE [LARGE SCALE GENOMIC DNA]</scope>
    <source>
        <strain evidence="5">SCGC AAA799-P11</strain>
    </source>
</reference>
<dbReference type="PATRIC" id="fig|1502295.3.peg.1108"/>
<evidence type="ECO:0000256" key="4">
    <source>
        <dbReference type="HAMAP-Rule" id="MF_00374"/>
    </source>
</evidence>
<sequence length="68" mass="7963">MSRISMKTIRNLNEKDLKSKIQESRSELAKLRVDAAKGTLRKESGKLKPIRHDIARMLTRLNEMRNEK</sequence>
<dbReference type="GO" id="GO:0006412">
    <property type="term" value="P:translation"/>
    <property type="evidence" value="ECO:0007669"/>
    <property type="project" value="UniProtKB-UniRule"/>
</dbReference>
<gene>
    <name evidence="5" type="primary">rpmC</name>
    <name evidence="4" type="synonym">rpl29</name>
    <name evidence="5" type="ORF">AAA799P11_01147</name>
</gene>
<dbReference type="GO" id="GO:1990904">
    <property type="term" value="C:ribonucleoprotein complex"/>
    <property type="evidence" value="ECO:0007669"/>
    <property type="project" value="UniProtKB-KW"/>
</dbReference>
<dbReference type="HAMAP" id="MF_00374">
    <property type="entry name" value="Ribosomal_uL29"/>
    <property type="match status" value="1"/>
</dbReference>
<evidence type="ECO:0000256" key="3">
    <source>
        <dbReference type="ARBA" id="ARBA00023274"/>
    </source>
</evidence>
<dbReference type="NCBIfam" id="TIGR00012">
    <property type="entry name" value="L29"/>
    <property type="match status" value="1"/>
</dbReference>
<proteinExistence type="inferred from homology"/>
<keyword evidence="6" id="KW-1185">Reference proteome</keyword>
<dbReference type="Gene3D" id="1.10.287.310">
    <property type="match status" value="1"/>
</dbReference>
<accession>A0A087RXM6</accession>
<organism evidence="5 6">
    <name type="scientific">Marine Group I thaumarchaeote SCGC AAA799-P11</name>
    <dbReference type="NCBI Taxonomy" id="1502295"/>
    <lineage>
        <taxon>Archaea</taxon>
        <taxon>Nitrososphaerota</taxon>
        <taxon>Marine Group I</taxon>
    </lineage>
</organism>
<protein>
    <recommendedName>
        <fullName evidence="4">Large ribosomal subunit protein uL29</fullName>
    </recommendedName>
</protein>
<keyword evidence="2 4" id="KW-0689">Ribosomal protein</keyword>
<dbReference type="InterPro" id="IPR036049">
    <property type="entry name" value="Ribosomal_uL29_sf"/>
</dbReference>
<evidence type="ECO:0000256" key="2">
    <source>
        <dbReference type="ARBA" id="ARBA00022980"/>
    </source>
</evidence>
<dbReference type="AlphaFoldDB" id="A0A087RXM6"/>
<comment type="caution">
    <text evidence="5">The sequence shown here is derived from an EMBL/GenBank/DDBJ whole genome shotgun (WGS) entry which is preliminary data.</text>
</comment>
<dbReference type="Pfam" id="PF00831">
    <property type="entry name" value="Ribosomal_L29"/>
    <property type="match status" value="1"/>
</dbReference>
<dbReference type="SUPFAM" id="SSF46561">
    <property type="entry name" value="Ribosomal protein L29 (L29p)"/>
    <property type="match status" value="1"/>
</dbReference>
<dbReference type="GO" id="GO:0005840">
    <property type="term" value="C:ribosome"/>
    <property type="evidence" value="ECO:0007669"/>
    <property type="project" value="UniProtKB-KW"/>
</dbReference>
<evidence type="ECO:0000313" key="5">
    <source>
        <dbReference type="EMBL" id="KFM18230.1"/>
    </source>
</evidence>
<dbReference type="GO" id="GO:0003735">
    <property type="term" value="F:structural constituent of ribosome"/>
    <property type="evidence" value="ECO:0007669"/>
    <property type="project" value="InterPro"/>
</dbReference>
<dbReference type="Proteomes" id="UP000029387">
    <property type="component" value="Unassembled WGS sequence"/>
</dbReference>
<evidence type="ECO:0000313" key="6">
    <source>
        <dbReference type="Proteomes" id="UP000029387"/>
    </source>
</evidence>
<dbReference type="InterPro" id="IPR001854">
    <property type="entry name" value="Ribosomal_uL29"/>
</dbReference>
<dbReference type="EMBL" id="JOSZ01000020">
    <property type="protein sequence ID" value="KFM18230.1"/>
    <property type="molecule type" value="Genomic_DNA"/>
</dbReference>
<evidence type="ECO:0000256" key="1">
    <source>
        <dbReference type="ARBA" id="ARBA00009254"/>
    </source>
</evidence>